<dbReference type="Proteomes" id="UP000192333">
    <property type="component" value="Chromosome I"/>
</dbReference>
<evidence type="ECO:0000313" key="1">
    <source>
        <dbReference type="EMBL" id="SMD45925.1"/>
    </source>
</evidence>
<reference evidence="2" key="1">
    <citation type="submission" date="2017-04" db="EMBL/GenBank/DDBJ databases">
        <authorList>
            <person name="Varghese N."/>
            <person name="Submissions S."/>
        </authorList>
    </citation>
    <scope>NUCLEOTIDE SEQUENCE [LARGE SCALE GENOMIC DNA]</scope>
    <source>
        <strain evidence="2">DSM 16537</strain>
    </source>
</reference>
<evidence type="ECO:0000313" key="2">
    <source>
        <dbReference type="Proteomes" id="UP000192333"/>
    </source>
</evidence>
<accession>A0A1W2HAJ6</accession>
<keyword evidence="2" id="KW-1185">Reference proteome</keyword>
<dbReference type="AlphaFoldDB" id="A0A1W2HAJ6"/>
<protein>
    <submittedName>
        <fullName evidence="1">Uncharacterized protein</fullName>
    </submittedName>
</protein>
<name>A0A1W2HAJ6_9BACT</name>
<sequence length="371" mass="43066">MKMQHSESIYLNEKNNRILNPFSFHVDPMERLLLVNFENDPDTIYKGFEPQYFDDDIHGKGLLVIGWRNDMKVDVYHEKGLKLQEKTYDIAGKGLNQMIESDFVSSVFEIMDAGIHADIIFKDKTGRKVEIRILEQHPEKREPFGLLAPMGDAAESPSAMPLVYVHDFYFVRRKHTEFSITIDGKHHKPDKFPIPLDGMWMFFTRYSGDPFVVTFNPAMIGKVDSEEFADKNLLKKGDTELELTTNGPALEIKKFVKRSPKHEIQLVFEPPFPQLNLLKESVELSGKFFVKGHDSTGRIEGTYQVQRNKTKVFLVLEPTEGWIPNESKATVRFLYAVVKIFKNWPKTYRWTAELKQVGGSWELKSDWKRLK</sequence>
<organism evidence="1 2">
    <name type="scientific">Aquiflexum balticum DSM 16537</name>
    <dbReference type="NCBI Taxonomy" id="758820"/>
    <lineage>
        <taxon>Bacteria</taxon>
        <taxon>Pseudomonadati</taxon>
        <taxon>Bacteroidota</taxon>
        <taxon>Cytophagia</taxon>
        <taxon>Cytophagales</taxon>
        <taxon>Cyclobacteriaceae</taxon>
        <taxon>Aquiflexum</taxon>
    </lineage>
</organism>
<proteinExistence type="predicted"/>
<dbReference type="EMBL" id="LT838813">
    <property type="protein sequence ID" value="SMD45925.1"/>
    <property type="molecule type" value="Genomic_DNA"/>
</dbReference>
<dbReference type="RefSeq" id="WP_231955367.1">
    <property type="nucleotide sequence ID" value="NZ_LT838813.1"/>
</dbReference>
<gene>
    <name evidence="1" type="ORF">SAMN00777080_4598</name>
</gene>